<dbReference type="AlphaFoldDB" id="A0A2W1BWT2"/>
<evidence type="ECO:0000256" key="3">
    <source>
        <dbReference type="ARBA" id="ARBA00022525"/>
    </source>
</evidence>
<dbReference type="SUPFAM" id="SSF53474">
    <property type="entry name" value="alpha/beta-Hydrolases"/>
    <property type="match status" value="1"/>
</dbReference>
<comment type="similarity">
    <text evidence="2 4">Belongs to the AB hydrolase superfamily. Lipase family.</text>
</comment>
<dbReference type="Gene3D" id="3.40.50.1820">
    <property type="entry name" value="alpha/beta hydrolase"/>
    <property type="match status" value="1"/>
</dbReference>
<evidence type="ECO:0000313" key="8">
    <source>
        <dbReference type="Proteomes" id="UP000249218"/>
    </source>
</evidence>
<dbReference type="InterPro" id="IPR029058">
    <property type="entry name" value="AB_hydrolase_fold"/>
</dbReference>
<reference evidence="7 8" key="1">
    <citation type="journal article" date="2017" name="BMC Biol.">
        <title>Genomic innovations, transcriptional plasticity and gene loss underlying the evolution and divergence of two highly polyphagous and invasive Helicoverpa pest species.</title>
        <authorList>
            <person name="Pearce S.L."/>
            <person name="Clarke D.F."/>
            <person name="East P.D."/>
            <person name="Elfekih S."/>
            <person name="Gordon K.H."/>
            <person name="Jermiin L.S."/>
            <person name="McGaughran A."/>
            <person name="Oakeshott J.G."/>
            <person name="Papanikolaou A."/>
            <person name="Perera O.P."/>
            <person name="Rane R.V."/>
            <person name="Richards S."/>
            <person name="Tay W.T."/>
            <person name="Walsh T.K."/>
            <person name="Anderson A."/>
            <person name="Anderson C.J."/>
            <person name="Asgari S."/>
            <person name="Board P.G."/>
            <person name="Bretschneider A."/>
            <person name="Campbell P.M."/>
            <person name="Chertemps T."/>
            <person name="Christeller J.T."/>
            <person name="Coppin C.W."/>
            <person name="Downes S.J."/>
            <person name="Duan G."/>
            <person name="Farnsworth C.A."/>
            <person name="Good R.T."/>
            <person name="Han L.B."/>
            <person name="Han Y.C."/>
            <person name="Hatje K."/>
            <person name="Horne I."/>
            <person name="Huang Y.P."/>
            <person name="Hughes D.S."/>
            <person name="Jacquin-Joly E."/>
            <person name="James W."/>
            <person name="Jhangiani S."/>
            <person name="Kollmar M."/>
            <person name="Kuwar S.S."/>
            <person name="Li S."/>
            <person name="Liu N.Y."/>
            <person name="Maibeche M.T."/>
            <person name="Miller J.R."/>
            <person name="Montagne N."/>
            <person name="Perry T."/>
            <person name="Qu J."/>
            <person name="Song S.V."/>
            <person name="Sutton G.G."/>
            <person name="Vogel H."/>
            <person name="Walenz B.P."/>
            <person name="Xu W."/>
            <person name="Zhang H.J."/>
            <person name="Zou Z."/>
            <person name="Batterham P."/>
            <person name="Edwards O.R."/>
            <person name="Feyereisen R."/>
            <person name="Gibbs R.A."/>
            <person name="Heckel D.G."/>
            <person name="McGrath A."/>
            <person name="Robin C."/>
            <person name="Scherer S.E."/>
            <person name="Worley K.C."/>
            <person name="Wu Y.D."/>
        </authorList>
    </citation>
    <scope>NUCLEOTIDE SEQUENCE [LARGE SCALE GENOMIC DNA]</scope>
    <source>
        <strain evidence="7">Harm_GR_Male_#8</strain>
        <tissue evidence="7">Whole organism</tissue>
    </source>
</reference>
<organism evidence="7 8">
    <name type="scientific">Helicoverpa armigera</name>
    <name type="common">Cotton bollworm</name>
    <name type="synonym">Heliothis armigera</name>
    <dbReference type="NCBI Taxonomy" id="29058"/>
    <lineage>
        <taxon>Eukaryota</taxon>
        <taxon>Metazoa</taxon>
        <taxon>Ecdysozoa</taxon>
        <taxon>Arthropoda</taxon>
        <taxon>Hexapoda</taxon>
        <taxon>Insecta</taxon>
        <taxon>Pterygota</taxon>
        <taxon>Neoptera</taxon>
        <taxon>Endopterygota</taxon>
        <taxon>Lepidoptera</taxon>
        <taxon>Glossata</taxon>
        <taxon>Ditrysia</taxon>
        <taxon>Noctuoidea</taxon>
        <taxon>Noctuidae</taxon>
        <taxon>Heliothinae</taxon>
        <taxon>Helicoverpa</taxon>
    </lineage>
</organism>
<dbReference type="Pfam" id="PF00151">
    <property type="entry name" value="Lipase"/>
    <property type="match status" value="1"/>
</dbReference>
<evidence type="ECO:0000313" key="7">
    <source>
        <dbReference type="EMBL" id="PZC78105.1"/>
    </source>
</evidence>
<dbReference type="GO" id="GO:0016042">
    <property type="term" value="P:lipid catabolic process"/>
    <property type="evidence" value="ECO:0007669"/>
    <property type="project" value="TreeGrafter"/>
</dbReference>
<dbReference type="InterPro" id="IPR000734">
    <property type="entry name" value="TAG_lipase"/>
</dbReference>
<evidence type="ECO:0000256" key="1">
    <source>
        <dbReference type="ARBA" id="ARBA00004613"/>
    </source>
</evidence>
<protein>
    <recommendedName>
        <fullName evidence="6">Lipase domain-containing protein</fullName>
    </recommendedName>
</protein>
<sequence length="323" mass="35860">MFTSVCTVFLLIGAVLCGDDKRAKLRFYHGVFENYTEFPIDECQEILSSSSSWYNSSRMTTIFTHGFTGHPNGFAVKSVIKAYLEQGQSNVALLNWDRLAAVQNNQMSGSYLKWAAPNAIKLGSEFADVLLNLSSAGLDLNKTHLVGHSLGAQIFGITGNKMVKNGVQLPWITGLDPAGIMFDGRAPADRLSPTSAKFVDVIHSDPTKYGTKKELGTVDFWPNYRNNGPVIQPGCDNKPHPRFSLEDLCNHNKCWQFLIDTIKYPGTLMGTYAKNFRTWKNYSKKERLATVLELGVRYDKVVPGNYYFLTGASSPYGLAENGL</sequence>
<gene>
    <name evidence="7" type="primary">HaOG200532</name>
    <name evidence="7" type="ORF">B5X24_HaOG200532</name>
</gene>
<dbReference type="InterPro" id="IPR013818">
    <property type="entry name" value="Lipase"/>
</dbReference>
<comment type="subcellular location">
    <subcellularLocation>
        <location evidence="1">Secreted</location>
    </subcellularLocation>
</comment>
<evidence type="ECO:0000256" key="4">
    <source>
        <dbReference type="RuleBase" id="RU004262"/>
    </source>
</evidence>
<keyword evidence="3" id="KW-0964">Secreted</keyword>
<dbReference type="OrthoDB" id="7467908at2759"/>
<evidence type="ECO:0000256" key="2">
    <source>
        <dbReference type="ARBA" id="ARBA00010701"/>
    </source>
</evidence>
<evidence type="ECO:0000259" key="6">
    <source>
        <dbReference type="Pfam" id="PF00151"/>
    </source>
</evidence>
<dbReference type="PRINTS" id="PR00821">
    <property type="entry name" value="TAGLIPASE"/>
</dbReference>
<dbReference type="GO" id="GO:0017171">
    <property type="term" value="F:serine hydrolase activity"/>
    <property type="evidence" value="ECO:0007669"/>
    <property type="project" value="TreeGrafter"/>
</dbReference>
<feature type="chain" id="PRO_5015967041" description="Lipase domain-containing protein" evidence="5">
    <location>
        <begin position="18"/>
        <end position="323"/>
    </location>
</feature>
<dbReference type="PANTHER" id="PTHR11610:SF37">
    <property type="entry name" value="GH01208P"/>
    <property type="match status" value="1"/>
</dbReference>
<dbReference type="GO" id="GO:0005615">
    <property type="term" value="C:extracellular space"/>
    <property type="evidence" value="ECO:0007669"/>
    <property type="project" value="TreeGrafter"/>
</dbReference>
<keyword evidence="8" id="KW-1185">Reference proteome</keyword>
<keyword evidence="5" id="KW-0732">Signal</keyword>
<proteinExistence type="inferred from homology"/>
<dbReference type="EMBL" id="KZ149911">
    <property type="protein sequence ID" value="PZC78105.1"/>
    <property type="molecule type" value="Genomic_DNA"/>
</dbReference>
<evidence type="ECO:0000256" key="5">
    <source>
        <dbReference type="SAM" id="SignalP"/>
    </source>
</evidence>
<accession>A0A2W1BWT2</accession>
<dbReference type="GO" id="GO:0016298">
    <property type="term" value="F:lipase activity"/>
    <property type="evidence" value="ECO:0007669"/>
    <property type="project" value="InterPro"/>
</dbReference>
<name>A0A2W1BWT2_HELAM</name>
<dbReference type="PANTHER" id="PTHR11610">
    <property type="entry name" value="LIPASE"/>
    <property type="match status" value="1"/>
</dbReference>
<feature type="signal peptide" evidence="5">
    <location>
        <begin position="1"/>
        <end position="17"/>
    </location>
</feature>
<feature type="domain" description="Lipase" evidence="6">
    <location>
        <begin position="43"/>
        <end position="281"/>
    </location>
</feature>
<dbReference type="Proteomes" id="UP000249218">
    <property type="component" value="Unassembled WGS sequence"/>
</dbReference>